<dbReference type="CDD" id="cd06171">
    <property type="entry name" value="Sigma70_r4"/>
    <property type="match status" value="1"/>
</dbReference>
<dbReference type="GO" id="GO:0016987">
    <property type="term" value="F:sigma factor activity"/>
    <property type="evidence" value="ECO:0007669"/>
    <property type="project" value="UniProtKB-KW"/>
</dbReference>
<sequence>MIKIEKKTFESLFNLYYSGLIVYANRFTNQIEISEDIVHDVFIALWEKKDSLFMESAKAYLFSSVHNRCLNYLEQLNVRNKYQEQILQKGDITGLLTWEYYVESELQEHIEKAINQLPPQCRKIFIMNRFNDKSIAQIAEELEISPRTVEKHIEVALKKLRQELSDYLPAGLLFWLLHL</sequence>
<dbReference type="PANTHER" id="PTHR43133:SF46">
    <property type="entry name" value="RNA POLYMERASE SIGMA-70 FACTOR ECF SUBFAMILY"/>
    <property type="match status" value="1"/>
</dbReference>
<evidence type="ECO:0000256" key="4">
    <source>
        <dbReference type="ARBA" id="ARBA00023163"/>
    </source>
</evidence>
<dbReference type="GO" id="GO:0003677">
    <property type="term" value="F:DNA binding"/>
    <property type="evidence" value="ECO:0007669"/>
    <property type="project" value="InterPro"/>
</dbReference>
<dbReference type="AlphaFoldDB" id="A0A3S9VT55"/>
<dbReference type="OrthoDB" id="9782991at2"/>
<feature type="domain" description="RNA polymerase sigma-70 region 2" evidence="5">
    <location>
        <begin position="12"/>
        <end position="75"/>
    </location>
</feature>
<dbReference type="Pfam" id="PF04542">
    <property type="entry name" value="Sigma70_r2"/>
    <property type="match status" value="1"/>
</dbReference>
<dbReference type="SUPFAM" id="SSF88659">
    <property type="entry name" value="Sigma3 and sigma4 domains of RNA polymerase sigma factors"/>
    <property type="match status" value="1"/>
</dbReference>
<dbReference type="SUPFAM" id="SSF88946">
    <property type="entry name" value="Sigma2 domain of RNA polymerase sigma factors"/>
    <property type="match status" value="1"/>
</dbReference>
<evidence type="ECO:0000256" key="1">
    <source>
        <dbReference type="ARBA" id="ARBA00010641"/>
    </source>
</evidence>
<dbReference type="Gene3D" id="1.10.1740.10">
    <property type="match status" value="1"/>
</dbReference>
<name>A0A3S9VT55_9BACT</name>
<reference evidence="7 8" key="1">
    <citation type="submission" date="2018-10" db="EMBL/GenBank/DDBJ databases">
        <title>Butyricimonas faecalis sp. nov., isolated from human faeces and emended description of the genus Butyricimonas.</title>
        <authorList>
            <person name="Le Roy T."/>
            <person name="Van der Smissen P."/>
            <person name="Paquot A."/>
            <person name="Delzenne N."/>
            <person name="Muccioli G."/>
            <person name="Collet J.-F."/>
            <person name="Cani P.D."/>
        </authorList>
    </citation>
    <scope>NUCLEOTIDE SEQUENCE [LARGE SCALE GENOMIC DNA]</scope>
    <source>
        <strain evidence="7 8">H184</strain>
    </source>
</reference>
<dbReference type="NCBIfam" id="TIGR02985">
    <property type="entry name" value="Sig70_bacteroi1"/>
    <property type="match status" value="1"/>
</dbReference>
<protein>
    <submittedName>
        <fullName evidence="7">RNA polymerase sigma-70 factor</fullName>
    </submittedName>
</protein>
<keyword evidence="3" id="KW-0731">Sigma factor</keyword>
<dbReference type="NCBIfam" id="TIGR02937">
    <property type="entry name" value="sigma70-ECF"/>
    <property type="match status" value="1"/>
</dbReference>
<feature type="domain" description="RNA polymerase sigma factor 70 region 4 type 2" evidence="6">
    <location>
        <begin position="110"/>
        <end position="160"/>
    </location>
</feature>
<evidence type="ECO:0000259" key="5">
    <source>
        <dbReference type="Pfam" id="PF04542"/>
    </source>
</evidence>
<dbReference type="Proteomes" id="UP000270673">
    <property type="component" value="Chromosome"/>
</dbReference>
<dbReference type="RefSeq" id="WP_106480483.1">
    <property type="nucleotide sequence ID" value="NZ_CP032819.1"/>
</dbReference>
<dbReference type="EMBL" id="CP032819">
    <property type="protein sequence ID" value="AZS29745.1"/>
    <property type="molecule type" value="Genomic_DNA"/>
</dbReference>
<evidence type="ECO:0000256" key="2">
    <source>
        <dbReference type="ARBA" id="ARBA00023015"/>
    </source>
</evidence>
<accession>A0A3S9VT55</accession>
<dbReference type="InterPro" id="IPR013325">
    <property type="entry name" value="RNA_pol_sigma_r2"/>
</dbReference>
<dbReference type="Gene3D" id="1.10.10.10">
    <property type="entry name" value="Winged helix-like DNA-binding domain superfamily/Winged helix DNA-binding domain"/>
    <property type="match status" value="1"/>
</dbReference>
<dbReference type="InterPro" id="IPR014284">
    <property type="entry name" value="RNA_pol_sigma-70_dom"/>
</dbReference>
<dbReference type="Pfam" id="PF08281">
    <property type="entry name" value="Sigma70_r4_2"/>
    <property type="match status" value="1"/>
</dbReference>
<evidence type="ECO:0000259" key="6">
    <source>
        <dbReference type="Pfam" id="PF08281"/>
    </source>
</evidence>
<dbReference type="PANTHER" id="PTHR43133">
    <property type="entry name" value="RNA POLYMERASE ECF-TYPE SIGMA FACTO"/>
    <property type="match status" value="1"/>
</dbReference>
<evidence type="ECO:0000313" key="7">
    <source>
        <dbReference type="EMBL" id="AZS29745.1"/>
    </source>
</evidence>
<gene>
    <name evidence="7" type="ORF">D8S85_09415</name>
</gene>
<dbReference type="InterPro" id="IPR036388">
    <property type="entry name" value="WH-like_DNA-bd_sf"/>
</dbReference>
<comment type="similarity">
    <text evidence="1">Belongs to the sigma-70 factor family. ECF subfamily.</text>
</comment>
<keyword evidence="2" id="KW-0805">Transcription regulation</keyword>
<dbReference type="InterPro" id="IPR013324">
    <property type="entry name" value="RNA_pol_sigma_r3/r4-like"/>
</dbReference>
<dbReference type="InterPro" id="IPR007627">
    <property type="entry name" value="RNA_pol_sigma70_r2"/>
</dbReference>
<proteinExistence type="inferred from homology"/>
<dbReference type="InterPro" id="IPR013249">
    <property type="entry name" value="RNA_pol_sigma70_r4_t2"/>
</dbReference>
<dbReference type="InterPro" id="IPR039425">
    <property type="entry name" value="RNA_pol_sigma-70-like"/>
</dbReference>
<dbReference type="KEGG" id="buy:D8S85_09415"/>
<organism evidence="7 8">
    <name type="scientific">Butyricimonas faecalis</name>
    <dbReference type="NCBI Taxonomy" id="2093856"/>
    <lineage>
        <taxon>Bacteria</taxon>
        <taxon>Pseudomonadati</taxon>
        <taxon>Bacteroidota</taxon>
        <taxon>Bacteroidia</taxon>
        <taxon>Bacteroidales</taxon>
        <taxon>Odoribacteraceae</taxon>
        <taxon>Butyricimonas</taxon>
    </lineage>
</organism>
<evidence type="ECO:0000256" key="3">
    <source>
        <dbReference type="ARBA" id="ARBA00023082"/>
    </source>
</evidence>
<keyword evidence="4" id="KW-0804">Transcription</keyword>
<dbReference type="InterPro" id="IPR014327">
    <property type="entry name" value="RNA_pol_sigma70_bacteroid"/>
</dbReference>
<dbReference type="GO" id="GO:0006352">
    <property type="term" value="P:DNA-templated transcription initiation"/>
    <property type="evidence" value="ECO:0007669"/>
    <property type="project" value="InterPro"/>
</dbReference>
<evidence type="ECO:0000313" key="8">
    <source>
        <dbReference type="Proteomes" id="UP000270673"/>
    </source>
</evidence>
<keyword evidence="8" id="KW-1185">Reference proteome</keyword>